<dbReference type="EMBL" id="JACVXA010000032">
    <property type="protein sequence ID" value="MBE3638775.1"/>
    <property type="molecule type" value="Genomic_DNA"/>
</dbReference>
<evidence type="ECO:0000313" key="3">
    <source>
        <dbReference type="Proteomes" id="UP000609121"/>
    </source>
</evidence>
<dbReference type="Pfam" id="PF01425">
    <property type="entry name" value="Amidase"/>
    <property type="match status" value="1"/>
</dbReference>
<dbReference type="PROSITE" id="PS00571">
    <property type="entry name" value="AMIDASES"/>
    <property type="match status" value="1"/>
</dbReference>
<organism evidence="2 3">
    <name type="scientific">Mangrovicoccus algicola</name>
    <dbReference type="NCBI Taxonomy" id="2771008"/>
    <lineage>
        <taxon>Bacteria</taxon>
        <taxon>Pseudomonadati</taxon>
        <taxon>Pseudomonadota</taxon>
        <taxon>Alphaproteobacteria</taxon>
        <taxon>Rhodobacterales</taxon>
        <taxon>Paracoccaceae</taxon>
        <taxon>Mangrovicoccus</taxon>
    </lineage>
</organism>
<dbReference type="PANTHER" id="PTHR11895:SF176">
    <property type="entry name" value="AMIDASE AMID-RELATED"/>
    <property type="match status" value="1"/>
</dbReference>
<keyword evidence="3" id="KW-1185">Reference proteome</keyword>
<proteinExistence type="predicted"/>
<dbReference type="RefSeq" id="WP_193182747.1">
    <property type="nucleotide sequence ID" value="NZ_JACVXA010000032.1"/>
</dbReference>
<sequence>MTPIPDPAALSVTEIIAAFEAGALLPSALVEATIARIETLDPVVHAYLRHDFAAARAQAAAADARLAAGRRLGPLDGIPYAVKDNFYTADFATTAGSAVPQRHDPALDSAMVERLRAQGAILMGKLNTWEYGTGNGKASFDLPAPPARNPWNPGHFTGGSSSGSGVAVAAGMAAFALGTDTGGSVRLPAAGCGVVGLKPTFGRLSRHGMMPNCWSFDTVGPLTASVADAALIYDLLAGRDPRDHTTLRSEVLSVRAGLGAGVEGLRVGHVRNLALGDLVPQPAILAALEKAAAALADLGAEIRDIAMPVAPADYRRVAAPINRSESFAIHERDFLEHRDLMGEALRTKMEAGMYMRAADYIAALRERGELTRRTDAIFDEVDILLLPMTYVTAPRFEEEEEVVAFTATSAGSPFSLTGHPALSLPAGRDARGMPVAVQLAAGFRDEARLLRAAAALEPRLRGDAPARVDPALTLSLATQEA</sequence>
<dbReference type="InterPro" id="IPR020556">
    <property type="entry name" value="Amidase_CS"/>
</dbReference>
<dbReference type="AlphaFoldDB" id="A0A8J7CHW1"/>
<dbReference type="Proteomes" id="UP000609121">
    <property type="component" value="Unassembled WGS sequence"/>
</dbReference>
<evidence type="ECO:0000313" key="2">
    <source>
        <dbReference type="EMBL" id="MBE3638775.1"/>
    </source>
</evidence>
<dbReference type="InterPro" id="IPR036928">
    <property type="entry name" value="AS_sf"/>
</dbReference>
<comment type="caution">
    <text evidence="2">The sequence shown here is derived from an EMBL/GenBank/DDBJ whole genome shotgun (WGS) entry which is preliminary data.</text>
</comment>
<gene>
    <name evidence="2" type="ORF">ICN82_11215</name>
</gene>
<dbReference type="SUPFAM" id="SSF75304">
    <property type="entry name" value="Amidase signature (AS) enzymes"/>
    <property type="match status" value="1"/>
</dbReference>
<reference evidence="2" key="1">
    <citation type="submission" date="2020-09" db="EMBL/GenBank/DDBJ databases">
        <title>A novel bacterium of genus Mangrovicoccus, isolated from South China Sea.</title>
        <authorList>
            <person name="Huang H."/>
            <person name="Mo K."/>
            <person name="Hu Y."/>
        </authorList>
    </citation>
    <scope>NUCLEOTIDE SEQUENCE</scope>
    <source>
        <strain evidence="2">HB182678</strain>
    </source>
</reference>
<dbReference type="InterPro" id="IPR023631">
    <property type="entry name" value="Amidase_dom"/>
</dbReference>
<dbReference type="InterPro" id="IPR000120">
    <property type="entry name" value="Amidase"/>
</dbReference>
<dbReference type="GO" id="GO:0003824">
    <property type="term" value="F:catalytic activity"/>
    <property type="evidence" value="ECO:0007669"/>
    <property type="project" value="InterPro"/>
</dbReference>
<protein>
    <submittedName>
        <fullName evidence="2">Amidase</fullName>
    </submittedName>
</protein>
<evidence type="ECO:0000259" key="1">
    <source>
        <dbReference type="Pfam" id="PF01425"/>
    </source>
</evidence>
<dbReference type="PANTHER" id="PTHR11895">
    <property type="entry name" value="TRANSAMIDASE"/>
    <property type="match status" value="1"/>
</dbReference>
<feature type="domain" description="Amidase" evidence="1">
    <location>
        <begin position="29"/>
        <end position="450"/>
    </location>
</feature>
<accession>A0A8J7CHW1</accession>
<name>A0A8J7CHW1_9RHOB</name>
<dbReference type="Gene3D" id="3.90.1300.10">
    <property type="entry name" value="Amidase signature (AS) domain"/>
    <property type="match status" value="1"/>
</dbReference>